<dbReference type="InterPro" id="IPR009057">
    <property type="entry name" value="Homeodomain-like_sf"/>
</dbReference>
<dbReference type="EMBL" id="VJMI01010277">
    <property type="protein sequence ID" value="KAF0756313.1"/>
    <property type="molecule type" value="Genomic_DNA"/>
</dbReference>
<evidence type="ECO:0000256" key="1">
    <source>
        <dbReference type="SAM" id="MobiDB-lite"/>
    </source>
</evidence>
<comment type="caution">
    <text evidence="3">The sequence shown here is derived from an EMBL/GenBank/DDBJ whole genome shotgun (WGS) entry which is preliminary data.</text>
</comment>
<dbReference type="GO" id="GO:0003677">
    <property type="term" value="F:DNA binding"/>
    <property type="evidence" value="ECO:0007669"/>
    <property type="project" value="InterPro"/>
</dbReference>
<organism evidence="3 4">
    <name type="scientific">Aphanomyces astaci</name>
    <name type="common">Crayfish plague agent</name>
    <dbReference type="NCBI Taxonomy" id="112090"/>
    <lineage>
        <taxon>Eukaryota</taxon>
        <taxon>Sar</taxon>
        <taxon>Stramenopiles</taxon>
        <taxon>Oomycota</taxon>
        <taxon>Saprolegniomycetes</taxon>
        <taxon>Saprolegniales</taxon>
        <taxon>Verrucalvaceae</taxon>
        <taxon>Aphanomyces</taxon>
    </lineage>
</organism>
<dbReference type="SUPFAM" id="SSF46689">
    <property type="entry name" value="Homeodomain-like"/>
    <property type="match status" value="1"/>
</dbReference>
<name>A0A6A5AR09_APHAT</name>
<dbReference type="Proteomes" id="UP000469452">
    <property type="component" value="Unassembled WGS sequence"/>
</dbReference>
<dbReference type="AlphaFoldDB" id="A0A6A5AR09"/>
<feature type="region of interest" description="Disordered" evidence="1">
    <location>
        <begin position="107"/>
        <end position="152"/>
    </location>
</feature>
<sequence>MPRGRHLSAAEQATMLAMHQSGQTQKEISEATGRGKSVVRTFLASPDTYGSAKRQGRPRKLSAQIEEQILDVGWTKKLFAREIIEHLGLHGVSVRHVQRLLLHDKRRQEKHAQTNHMPPSSDESPPPARPSSLMLSMSDVDDDDATDGGLHEVSDSLRLLDDDI</sequence>
<evidence type="ECO:0000313" key="4">
    <source>
        <dbReference type="Proteomes" id="UP000469452"/>
    </source>
</evidence>
<dbReference type="Pfam" id="PF11427">
    <property type="entry name" value="HTH_Tnp_Tc3_1"/>
    <property type="match status" value="1"/>
</dbReference>
<feature type="compositionally biased region" description="Polar residues" evidence="1">
    <location>
        <begin position="114"/>
        <end position="123"/>
    </location>
</feature>
<feature type="domain" description="Tc3 transposase DNA binding" evidence="2">
    <location>
        <begin position="3"/>
        <end position="51"/>
    </location>
</feature>
<evidence type="ECO:0000313" key="3">
    <source>
        <dbReference type="EMBL" id="KAF0756313.1"/>
    </source>
</evidence>
<reference evidence="3 4" key="1">
    <citation type="submission" date="2019-06" db="EMBL/GenBank/DDBJ databases">
        <title>Genomics analysis of Aphanomyces spp. identifies a new class of oomycete effector associated with host adaptation.</title>
        <authorList>
            <person name="Gaulin E."/>
        </authorList>
    </citation>
    <scope>NUCLEOTIDE SEQUENCE [LARGE SCALE GENOMIC DNA]</scope>
    <source>
        <strain evidence="3 4">E</strain>
    </source>
</reference>
<dbReference type="InterPro" id="IPR025898">
    <property type="entry name" value="Tc3_transposase_DNA-bd_dom"/>
</dbReference>
<proteinExistence type="predicted"/>
<protein>
    <recommendedName>
        <fullName evidence="2">Tc3 transposase DNA binding domain-containing protein</fullName>
    </recommendedName>
</protein>
<accession>A0A6A5AR09</accession>
<dbReference type="Gene3D" id="1.10.10.60">
    <property type="entry name" value="Homeodomain-like"/>
    <property type="match status" value="1"/>
</dbReference>
<evidence type="ECO:0000259" key="2">
    <source>
        <dbReference type="Pfam" id="PF11427"/>
    </source>
</evidence>
<dbReference type="VEuPathDB" id="FungiDB:H257_07965"/>
<gene>
    <name evidence="3" type="ORF">AaE_004688</name>
</gene>